<dbReference type="RefSeq" id="WP_259960249.1">
    <property type="nucleotide sequence ID" value="NZ_JAOAMV010000001.1"/>
</dbReference>
<dbReference type="AlphaFoldDB" id="A0A9X2W068"/>
<dbReference type="EMBL" id="JAOAMV010000001">
    <property type="protein sequence ID" value="MCT2557470.1"/>
    <property type="molecule type" value="Genomic_DNA"/>
</dbReference>
<evidence type="ECO:0000313" key="2">
    <source>
        <dbReference type="Proteomes" id="UP001142648"/>
    </source>
</evidence>
<organism evidence="1 2">
    <name type="scientific">Tsuneonella litorea</name>
    <dbReference type="NCBI Taxonomy" id="2976475"/>
    <lineage>
        <taxon>Bacteria</taxon>
        <taxon>Pseudomonadati</taxon>
        <taxon>Pseudomonadota</taxon>
        <taxon>Alphaproteobacteria</taxon>
        <taxon>Sphingomonadales</taxon>
        <taxon>Erythrobacteraceae</taxon>
        <taxon>Tsuneonella</taxon>
    </lineage>
</organism>
<sequence>MVGALALVALTGAPNRAADHFDPPARTDPTVDQTPDLPADIADVYAWHANGMVNLSVTFAGPNVNTAPAFYDRNVLYKVLISTAPPDDTPEVAIRVRFGAGTRANEFGVRFEGLPGVNGTLEGPVETNLTKDGVTARAGLFDDPFTFDLVGFRQIRPTGQVRFNNTRDFFDNQNDTGFVISIPQSRIANGTGTVRIWSTTSRIGGQI</sequence>
<dbReference type="Proteomes" id="UP001142648">
    <property type="component" value="Unassembled WGS sequence"/>
</dbReference>
<comment type="caution">
    <text evidence="1">The sequence shown here is derived from an EMBL/GenBank/DDBJ whole genome shotgun (WGS) entry which is preliminary data.</text>
</comment>
<name>A0A9X2W068_9SPHN</name>
<gene>
    <name evidence="1" type="ORF">N0B51_00600</name>
</gene>
<reference evidence="1" key="1">
    <citation type="submission" date="2022-09" db="EMBL/GenBank/DDBJ databases">
        <title>The genome sequence of Tsuneonella sp. YG55.</title>
        <authorList>
            <person name="Liu Y."/>
        </authorList>
    </citation>
    <scope>NUCLEOTIDE SEQUENCE</scope>
    <source>
        <strain evidence="1">YG55</strain>
    </source>
</reference>
<evidence type="ECO:0000313" key="1">
    <source>
        <dbReference type="EMBL" id="MCT2557470.1"/>
    </source>
</evidence>
<protein>
    <submittedName>
        <fullName evidence="1">DUF4331 domain-containing protein</fullName>
    </submittedName>
</protein>
<accession>A0A9X2W068</accession>
<keyword evidence="2" id="KW-1185">Reference proteome</keyword>
<proteinExistence type="predicted"/>